<comment type="caution">
    <text evidence="1">The sequence shown here is derived from an EMBL/GenBank/DDBJ whole genome shotgun (WGS) entry which is preliminary data.</text>
</comment>
<evidence type="ECO:0000313" key="2">
    <source>
        <dbReference type="Proteomes" id="UP000294644"/>
    </source>
</evidence>
<evidence type="ECO:0000313" key="1">
    <source>
        <dbReference type="EMBL" id="TDE07838.1"/>
    </source>
</evidence>
<name>A0A4V2Z278_9FLAO</name>
<sequence>MKYYGILDPEEINKIEDLTIGDIENVLHEKDIYHNVFSQETFEKLLKVNFTPDFEEIEIKTQFVPPIDLINEFNDFIYNTYKHKFIKSKSQYFTDFNETFYGYEYFDLRKVALEEFNEIYKSLNILQVSMVAESISVNGISHTHSTGKLFKLHTYHHQVKKKLATTENLTSYLTGDSSYYDATFFSESVETQDAMYIELMAQILVEINDKYQFEEDLYYSKKTSEAFKYKDFDTIFKNLKSYRFTNSTLVNYKNLKRSHIESLYQVLLEFDLITDNKKNFIDFIKDQYKFKLTKIATFIPKENLQNDKRVGALRQRWLNFDVPKSNLDLFFDF</sequence>
<dbReference type="OrthoDB" id="1428739at2"/>
<protein>
    <submittedName>
        <fullName evidence="1">Uncharacterized protein</fullName>
    </submittedName>
</protein>
<reference evidence="1 2" key="1">
    <citation type="submission" date="2019-03" db="EMBL/GenBank/DDBJ databases">
        <title>Flavobacterium LB-D12 sp. nov., isolated from arctic soil.</title>
        <authorList>
            <person name="Chaudhary D.K."/>
        </authorList>
    </citation>
    <scope>NUCLEOTIDE SEQUENCE [LARGE SCALE GENOMIC DNA]</scope>
    <source>
        <strain evidence="1 2">LB-D12</strain>
    </source>
</reference>
<keyword evidence="2" id="KW-1185">Reference proteome</keyword>
<dbReference type="Proteomes" id="UP000294644">
    <property type="component" value="Unassembled WGS sequence"/>
</dbReference>
<proteinExistence type="predicted"/>
<accession>A0A4V2Z278</accession>
<gene>
    <name evidence="1" type="ORF">E0F91_01790</name>
</gene>
<dbReference type="AlphaFoldDB" id="A0A4V2Z278"/>
<dbReference type="EMBL" id="SMFN01000001">
    <property type="protein sequence ID" value="TDE07838.1"/>
    <property type="molecule type" value="Genomic_DNA"/>
</dbReference>
<organism evidence="1 2">
    <name type="scientific">Flavobacterium sandaracinum</name>
    <dbReference type="NCBI Taxonomy" id="2541733"/>
    <lineage>
        <taxon>Bacteria</taxon>
        <taxon>Pseudomonadati</taxon>
        <taxon>Bacteroidota</taxon>
        <taxon>Flavobacteriia</taxon>
        <taxon>Flavobacteriales</taxon>
        <taxon>Flavobacteriaceae</taxon>
        <taxon>Flavobacterium</taxon>
    </lineage>
</organism>
<dbReference type="RefSeq" id="WP_132064645.1">
    <property type="nucleotide sequence ID" value="NZ_SMFN01000001.1"/>
</dbReference>